<dbReference type="HAMAP" id="MF_02007">
    <property type="entry name" value="Tyr_tRNA_synth_type2"/>
    <property type="match status" value="1"/>
</dbReference>
<comment type="subunit">
    <text evidence="1 10">Homodimer.</text>
</comment>
<dbReference type="EMBL" id="VTET01000001">
    <property type="protein sequence ID" value="TYS74274.1"/>
    <property type="molecule type" value="Genomic_DNA"/>
</dbReference>
<dbReference type="InterPro" id="IPR014729">
    <property type="entry name" value="Rossmann-like_a/b/a_fold"/>
</dbReference>
<dbReference type="PANTHER" id="PTHR11766">
    <property type="entry name" value="TYROSYL-TRNA SYNTHETASE"/>
    <property type="match status" value="1"/>
</dbReference>
<dbReference type="EC" id="6.1.1.1" evidence="10"/>
<dbReference type="InterPro" id="IPR024088">
    <property type="entry name" value="Tyr-tRNA-ligase_bac-type"/>
</dbReference>
<gene>
    <name evidence="10" type="primary">tyrS</name>
    <name evidence="12" type="ORF">FZC75_00785</name>
</gene>
<dbReference type="Pfam" id="PF00579">
    <property type="entry name" value="tRNA-synt_1b"/>
    <property type="match status" value="1"/>
</dbReference>
<evidence type="ECO:0000256" key="6">
    <source>
        <dbReference type="ARBA" id="ARBA00022884"/>
    </source>
</evidence>
<evidence type="ECO:0000256" key="11">
    <source>
        <dbReference type="PROSITE-ProRule" id="PRU00182"/>
    </source>
</evidence>
<dbReference type="InterPro" id="IPR036986">
    <property type="entry name" value="S4_RNA-bd_sf"/>
</dbReference>
<keyword evidence="4 10" id="KW-0547">Nucleotide-binding</keyword>
<keyword evidence="5 10" id="KW-0067">ATP-binding</keyword>
<evidence type="ECO:0000313" key="13">
    <source>
        <dbReference type="Proteomes" id="UP000324517"/>
    </source>
</evidence>
<dbReference type="InterPro" id="IPR024108">
    <property type="entry name" value="Tyr-tRNA-ligase_bac_2"/>
</dbReference>
<dbReference type="GO" id="GO:0006437">
    <property type="term" value="P:tyrosyl-tRNA aminoacylation"/>
    <property type="evidence" value="ECO:0007669"/>
    <property type="project" value="UniProtKB-UniRule"/>
</dbReference>
<comment type="catalytic activity">
    <reaction evidence="9 10">
        <text>tRNA(Tyr) + L-tyrosine + ATP = L-tyrosyl-tRNA(Tyr) + AMP + diphosphate + H(+)</text>
        <dbReference type="Rhea" id="RHEA:10220"/>
        <dbReference type="Rhea" id="RHEA-COMP:9706"/>
        <dbReference type="Rhea" id="RHEA-COMP:9707"/>
        <dbReference type="ChEBI" id="CHEBI:15378"/>
        <dbReference type="ChEBI" id="CHEBI:30616"/>
        <dbReference type="ChEBI" id="CHEBI:33019"/>
        <dbReference type="ChEBI" id="CHEBI:58315"/>
        <dbReference type="ChEBI" id="CHEBI:78442"/>
        <dbReference type="ChEBI" id="CHEBI:78536"/>
        <dbReference type="ChEBI" id="CHEBI:456215"/>
        <dbReference type="EC" id="6.1.1.1"/>
    </reaction>
</comment>
<comment type="subcellular location">
    <subcellularLocation>
        <location evidence="10">Cytoplasm</location>
    </subcellularLocation>
</comment>
<evidence type="ECO:0000256" key="4">
    <source>
        <dbReference type="ARBA" id="ARBA00022741"/>
    </source>
</evidence>
<keyword evidence="3 10" id="KW-0436">Ligase</keyword>
<dbReference type="NCBIfam" id="TIGR00234">
    <property type="entry name" value="tyrS"/>
    <property type="match status" value="1"/>
</dbReference>
<dbReference type="RefSeq" id="WP_148978106.1">
    <property type="nucleotide sequence ID" value="NZ_JBNILM010000001.1"/>
</dbReference>
<dbReference type="Gene3D" id="3.40.50.620">
    <property type="entry name" value="HUPs"/>
    <property type="match status" value="1"/>
</dbReference>
<comment type="function">
    <text evidence="10">Catalyzes the attachment of tyrosine to tRNA(Tyr) in a two-step reaction: tyrosine is first activated by ATP to form Tyr-AMP and then transferred to the acceptor end of tRNA(Tyr).</text>
</comment>
<feature type="binding site" evidence="10">
    <location>
        <position position="234"/>
    </location>
    <ligand>
        <name>ATP</name>
        <dbReference type="ChEBI" id="CHEBI:30616"/>
    </ligand>
</feature>
<evidence type="ECO:0000256" key="3">
    <source>
        <dbReference type="ARBA" id="ARBA00022598"/>
    </source>
</evidence>
<dbReference type="GO" id="GO:0004831">
    <property type="term" value="F:tyrosine-tRNA ligase activity"/>
    <property type="evidence" value="ECO:0007669"/>
    <property type="project" value="UniProtKB-UniRule"/>
</dbReference>
<evidence type="ECO:0000256" key="2">
    <source>
        <dbReference type="ARBA" id="ARBA00022490"/>
    </source>
</evidence>
<reference evidence="12 13" key="1">
    <citation type="submission" date="2019-08" db="EMBL/GenBank/DDBJ databases">
        <title>Bacillus genomes from the desert of Cuatro Cienegas, Coahuila.</title>
        <authorList>
            <person name="Olmedo-Alvarez G."/>
        </authorList>
    </citation>
    <scope>NUCLEOTIDE SEQUENCE [LARGE SCALE GENOMIC DNA]</scope>
    <source>
        <strain evidence="12 13">CH98b_3T</strain>
    </source>
</reference>
<keyword evidence="2 10" id="KW-0963">Cytoplasm</keyword>
<dbReference type="InterPro" id="IPR002305">
    <property type="entry name" value="aa-tRNA-synth_Ic"/>
</dbReference>
<dbReference type="CDD" id="cd00805">
    <property type="entry name" value="TyrRS_core"/>
    <property type="match status" value="1"/>
</dbReference>
<evidence type="ECO:0000256" key="9">
    <source>
        <dbReference type="ARBA" id="ARBA00048248"/>
    </source>
</evidence>
<comment type="caution">
    <text evidence="12">The sequence shown here is derived from an EMBL/GenBank/DDBJ whole genome shotgun (WGS) entry which is preliminary data.</text>
</comment>
<dbReference type="PANTHER" id="PTHR11766:SF1">
    <property type="entry name" value="TYROSINE--TRNA LIGASE"/>
    <property type="match status" value="1"/>
</dbReference>
<feature type="short sequence motif" description="'HIGH' region" evidence="10">
    <location>
        <begin position="47"/>
        <end position="56"/>
    </location>
</feature>
<protein>
    <recommendedName>
        <fullName evidence="10">Tyrosine--tRNA ligase</fullName>
        <ecNumber evidence="10">6.1.1.1</ecNumber>
    </recommendedName>
    <alternativeName>
        <fullName evidence="10">Tyrosyl-tRNA synthetase</fullName>
        <shortName evidence="10">TyrRS</shortName>
    </alternativeName>
</protein>
<keyword evidence="6 11" id="KW-0694">RNA-binding</keyword>
<dbReference type="AlphaFoldDB" id="A0A5D4TJG1"/>
<dbReference type="SUPFAM" id="SSF55174">
    <property type="entry name" value="Alpha-L RNA-binding motif"/>
    <property type="match status" value="1"/>
</dbReference>
<dbReference type="InterPro" id="IPR001412">
    <property type="entry name" value="aa-tRNA-synth_I_CS"/>
</dbReference>
<proteinExistence type="inferred from homology"/>
<dbReference type="OrthoDB" id="9804243at2"/>
<keyword evidence="7 10" id="KW-0648">Protein biosynthesis</keyword>
<dbReference type="PRINTS" id="PR01040">
    <property type="entry name" value="TRNASYNTHTYR"/>
</dbReference>
<sequence length="404" mass="46030">MLVKPQEQLTIIMKGAQEIVNKEELLAKLEKSYESKTPLTVKLGLDPSAPDIHLGHAVVLRKMKQMQDLGHKIVIIIGDFTGRIGDPTGKAKGRKALSDEQVKLNAQTYCEQIFKVLDAEKTTVRFNSEWLFKLTFEEVIKLAATTSVARILERDDFQKRYNSQVPIGIHEFFYPLMQAYDSVEIQADIELGGTDQTFNILMGRTLQKQWGLEKQVAIFMPLLEGLDGVEKMSKSLGNYIGVNEAAEVMFKKVMEVPDELIIKYFELATDEHPDDIHNFVQQLEKGANPRDIKLELARIITNLYCGEEETKRAITFYETAFSKKEIPDDIPELLIEIGAETVLAIIPQLVDKGLVKSKSEFMRLIKQNGVQLNKEKLSIDELDRVLMNDEVLQIGKKRFIRFIK</sequence>
<dbReference type="PROSITE" id="PS00178">
    <property type="entry name" value="AA_TRNA_LIGASE_I"/>
    <property type="match status" value="1"/>
</dbReference>
<comment type="similarity">
    <text evidence="10">Belongs to the class-I aminoacyl-tRNA synthetase family. TyrS type 2 subfamily.</text>
</comment>
<dbReference type="GO" id="GO:0003723">
    <property type="term" value="F:RNA binding"/>
    <property type="evidence" value="ECO:0007669"/>
    <property type="project" value="UniProtKB-KW"/>
</dbReference>
<dbReference type="GO" id="GO:0005524">
    <property type="term" value="F:ATP binding"/>
    <property type="evidence" value="ECO:0007669"/>
    <property type="project" value="UniProtKB-UniRule"/>
</dbReference>
<accession>A0A5D4TJG1</accession>
<evidence type="ECO:0000313" key="12">
    <source>
        <dbReference type="EMBL" id="TYS74274.1"/>
    </source>
</evidence>
<dbReference type="Gene3D" id="1.10.240.10">
    <property type="entry name" value="Tyrosyl-Transfer RNA Synthetase"/>
    <property type="match status" value="1"/>
</dbReference>
<keyword evidence="8 10" id="KW-0030">Aminoacyl-tRNA synthetase</keyword>
<evidence type="ECO:0000256" key="1">
    <source>
        <dbReference type="ARBA" id="ARBA00011738"/>
    </source>
</evidence>
<dbReference type="Proteomes" id="UP000324517">
    <property type="component" value="Unassembled WGS sequence"/>
</dbReference>
<evidence type="ECO:0000256" key="10">
    <source>
        <dbReference type="HAMAP-Rule" id="MF_02007"/>
    </source>
</evidence>
<dbReference type="FunFam" id="3.40.50.620:FF:000061">
    <property type="entry name" value="Tyrosine--tRNA ligase"/>
    <property type="match status" value="1"/>
</dbReference>
<dbReference type="Gene3D" id="3.10.290.10">
    <property type="entry name" value="RNA-binding S4 domain"/>
    <property type="match status" value="1"/>
</dbReference>
<dbReference type="InterPro" id="IPR002307">
    <property type="entry name" value="Tyr-tRNA-ligase"/>
</dbReference>
<dbReference type="SUPFAM" id="SSF52374">
    <property type="entry name" value="Nucleotidylyl transferase"/>
    <property type="match status" value="1"/>
</dbReference>
<evidence type="ECO:0000256" key="8">
    <source>
        <dbReference type="ARBA" id="ARBA00023146"/>
    </source>
</evidence>
<dbReference type="GO" id="GO:0005829">
    <property type="term" value="C:cytosol"/>
    <property type="evidence" value="ECO:0007669"/>
    <property type="project" value="TreeGrafter"/>
</dbReference>
<evidence type="ECO:0000256" key="5">
    <source>
        <dbReference type="ARBA" id="ARBA00022840"/>
    </source>
</evidence>
<evidence type="ECO:0000256" key="7">
    <source>
        <dbReference type="ARBA" id="ARBA00022917"/>
    </source>
</evidence>
<organism evidence="12 13">
    <name type="scientific">Sutcliffiella horikoshii</name>
    <dbReference type="NCBI Taxonomy" id="79883"/>
    <lineage>
        <taxon>Bacteria</taxon>
        <taxon>Bacillati</taxon>
        <taxon>Bacillota</taxon>
        <taxon>Bacilli</taxon>
        <taxon>Bacillales</taxon>
        <taxon>Bacillaceae</taxon>
        <taxon>Sutcliffiella</taxon>
    </lineage>
</organism>
<feature type="short sequence motif" description="'KMSKS' region" evidence="10">
    <location>
        <begin position="231"/>
        <end position="235"/>
    </location>
</feature>
<dbReference type="PROSITE" id="PS50889">
    <property type="entry name" value="S4"/>
    <property type="match status" value="1"/>
</dbReference>
<name>A0A5D4TJG1_9BACI</name>